<protein>
    <recommendedName>
        <fullName evidence="5 12">Glucosylceramidase</fullName>
        <ecNumber evidence="5 12">3.2.1.45</ecNumber>
    </recommendedName>
</protein>
<evidence type="ECO:0000313" key="16">
    <source>
        <dbReference type="Proteomes" id="UP000492821"/>
    </source>
</evidence>
<dbReference type="GO" id="GO:0004348">
    <property type="term" value="F:glucosylceramidase activity"/>
    <property type="evidence" value="ECO:0007669"/>
    <property type="project" value="UniProtKB-EC"/>
</dbReference>
<evidence type="ECO:0000256" key="1">
    <source>
        <dbReference type="ARBA" id="ARBA00001013"/>
    </source>
</evidence>
<accession>A0A7E4VSA1</accession>
<evidence type="ECO:0000313" key="17">
    <source>
        <dbReference type="WBParaSite" id="Pan_g2786.t1"/>
    </source>
</evidence>
<evidence type="ECO:0000256" key="7">
    <source>
        <dbReference type="ARBA" id="ARBA00022801"/>
    </source>
</evidence>
<dbReference type="GO" id="GO:0008202">
    <property type="term" value="P:steroid metabolic process"/>
    <property type="evidence" value="ECO:0007669"/>
    <property type="project" value="UniProtKB-ARBA"/>
</dbReference>
<sequence length="541" mass="60635">MRVANCWSKSTVDRMRFVAIGLVLAALFTGSVAQRPCAGRYYPGAKTNLVCVCNATYCDDVPVIGNFNDDEAVVFTSSASGARFERSILKFGALKDMPKADTSFKFNPSTQYQEILGFGAAFTDSAGINLAKLDSRLVTNIIKQYFDPVDGFNYVIGRIPMASTDFSTREYSYDDVDGDLNLVHFNLTLEDFNYKIPYIQQAMKANKNLKLFTTPWSAPGWMKTNGRMKGGAPLRGNANGPYFQTWAKYFIRFFEEYAKNGITFWATTIQNEPSSGLFPDYAWQTMFMPAAVEKEFLSELLGPALRASNVTKDIKVMIYSDQRVGMHSYVKTIMENEKAAKYVDGIAFHWYEDFLEDASALSRVHDDFPQLFLLATEACTGYLPIIRGVFLGDWSRGSQYAHSIIEDLQNWAVGWTDWNIVLDTEGGPNWVQNNVDAPIIVNSSAQEYYKQPMFYALGHFSKFVPPGSIRVKITDDSGTQPTGDIEAVAFTTSDNRNRVIVINNRIETSKTVRIEDASRAGSALTVEIEGNTLKTLIWKKV</sequence>
<dbReference type="PANTHER" id="PTHR11069:SF23">
    <property type="entry name" value="LYSOSOMAL ACID GLUCOSYLCERAMIDASE"/>
    <property type="match status" value="1"/>
</dbReference>
<evidence type="ECO:0000256" key="2">
    <source>
        <dbReference type="ARBA" id="ARBA00004760"/>
    </source>
</evidence>
<evidence type="ECO:0000259" key="14">
    <source>
        <dbReference type="Pfam" id="PF02055"/>
    </source>
</evidence>
<organism evidence="16 17">
    <name type="scientific">Panagrellus redivivus</name>
    <name type="common">Microworm</name>
    <dbReference type="NCBI Taxonomy" id="6233"/>
    <lineage>
        <taxon>Eukaryota</taxon>
        <taxon>Metazoa</taxon>
        <taxon>Ecdysozoa</taxon>
        <taxon>Nematoda</taxon>
        <taxon>Chromadorea</taxon>
        <taxon>Rhabditida</taxon>
        <taxon>Tylenchina</taxon>
        <taxon>Panagrolaimomorpha</taxon>
        <taxon>Panagrolaimoidea</taxon>
        <taxon>Panagrolaimidae</taxon>
        <taxon>Panagrellus</taxon>
    </lineage>
</organism>
<evidence type="ECO:0000259" key="15">
    <source>
        <dbReference type="Pfam" id="PF17189"/>
    </source>
</evidence>
<feature type="domain" description="Glycosyl hydrolase family 30 TIM-barrel" evidence="14">
    <location>
        <begin position="115"/>
        <end position="464"/>
    </location>
</feature>
<dbReference type="GO" id="GO:0006680">
    <property type="term" value="P:glucosylceramide catabolic process"/>
    <property type="evidence" value="ECO:0007669"/>
    <property type="project" value="TreeGrafter"/>
</dbReference>
<dbReference type="Pfam" id="PF17189">
    <property type="entry name" value="Glyco_hydro_30C"/>
    <property type="match status" value="1"/>
</dbReference>
<keyword evidence="8 12" id="KW-0746">Sphingolipid metabolism</keyword>
<keyword evidence="12" id="KW-0326">Glycosidase</keyword>
<dbReference type="InterPro" id="IPR033452">
    <property type="entry name" value="GH30_C"/>
</dbReference>
<dbReference type="GO" id="GO:0010605">
    <property type="term" value="P:negative regulation of macromolecule metabolic process"/>
    <property type="evidence" value="ECO:0007669"/>
    <property type="project" value="UniProtKB-ARBA"/>
</dbReference>
<dbReference type="GO" id="GO:0016758">
    <property type="term" value="F:hexosyltransferase activity"/>
    <property type="evidence" value="ECO:0007669"/>
    <property type="project" value="UniProtKB-ARBA"/>
</dbReference>
<dbReference type="FunFam" id="3.20.20.80:FF:000030">
    <property type="entry name" value="Lysosomal acid glucosylceramidase"/>
    <property type="match status" value="1"/>
</dbReference>
<dbReference type="GO" id="GO:0042391">
    <property type="term" value="P:regulation of membrane potential"/>
    <property type="evidence" value="ECO:0007669"/>
    <property type="project" value="UniProtKB-ARBA"/>
</dbReference>
<dbReference type="GO" id="GO:0030163">
    <property type="term" value="P:protein catabolic process"/>
    <property type="evidence" value="ECO:0007669"/>
    <property type="project" value="UniProtKB-ARBA"/>
</dbReference>
<dbReference type="InterPro" id="IPR001139">
    <property type="entry name" value="Glyco_hydro_30"/>
</dbReference>
<dbReference type="Proteomes" id="UP000492821">
    <property type="component" value="Unassembled WGS sequence"/>
</dbReference>
<reference evidence="16" key="1">
    <citation type="journal article" date="2013" name="Genetics">
        <title>The draft genome and transcriptome of Panagrellus redivivus are shaped by the harsh demands of a free-living lifestyle.</title>
        <authorList>
            <person name="Srinivasan J."/>
            <person name="Dillman A.R."/>
            <person name="Macchietto M.G."/>
            <person name="Heikkinen L."/>
            <person name="Lakso M."/>
            <person name="Fracchia K.M."/>
            <person name="Antoshechkin I."/>
            <person name="Mortazavi A."/>
            <person name="Wong G."/>
            <person name="Sternberg P.W."/>
        </authorList>
    </citation>
    <scope>NUCLEOTIDE SEQUENCE [LARGE SCALE GENOMIC DNA]</scope>
    <source>
        <strain evidence="16">MT8872</strain>
    </source>
</reference>
<dbReference type="InterPro" id="IPR017853">
    <property type="entry name" value="GH"/>
</dbReference>
<comment type="pathway">
    <text evidence="2">Lipid metabolism; sphingolipid metabolism.</text>
</comment>
<dbReference type="GO" id="GO:0016241">
    <property type="term" value="P:regulation of macroautophagy"/>
    <property type="evidence" value="ECO:0007669"/>
    <property type="project" value="UniProtKB-ARBA"/>
</dbReference>
<evidence type="ECO:0000256" key="8">
    <source>
        <dbReference type="ARBA" id="ARBA00022919"/>
    </source>
</evidence>
<evidence type="ECO:0000256" key="12">
    <source>
        <dbReference type="RuleBase" id="RU361188"/>
    </source>
</evidence>
<evidence type="ECO:0000256" key="5">
    <source>
        <dbReference type="ARBA" id="ARBA00012658"/>
    </source>
</evidence>
<proteinExistence type="inferred from homology"/>
<evidence type="ECO:0000256" key="10">
    <source>
        <dbReference type="ARBA" id="ARBA00050474"/>
    </source>
</evidence>
<comment type="catalytic activity">
    <reaction evidence="1">
        <text>a beta-D-glucosyl-(1&lt;-&gt;1')-N-acylsphing-4-enine + H2O = an N-acylsphing-4-enine + D-glucose</text>
        <dbReference type="Rhea" id="RHEA:13269"/>
        <dbReference type="ChEBI" id="CHEBI:4167"/>
        <dbReference type="ChEBI" id="CHEBI:15377"/>
        <dbReference type="ChEBI" id="CHEBI:22801"/>
        <dbReference type="ChEBI" id="CHEBI:52639"/>
        <dbReference type="EC" id="3.2.1.45"/>
    </reaction>
    <physiologicalReaction direction="left-to-right" evidence="1">
        <dbReference type="Rhea" id="RHEA:13270"/>
    </physiologicalReaction>
</comment>
<dbReference type="PANTHER" id="PTHR11069">
    <property type="entry name" value="GLUCOSYLCERAMIDASE"/>
    <property type="match status" value="1"/>
</dbReference>
<feature type="domain" description="Glycosyl hydrolase family 30 beta sandwich" evidence="15">
    <location>
        <begin position="467"/>
        <end position="535"/>
    </location>
</feature>
<dbReference type="Pfam" id="PF02055">
    <property type="entry name" value="Glyco_hydro_30"/>
    <property type="match status" value="1"/>
</dbReference>
<evidence type="ECO:0000256" key="9">
    <source>
        <dbReference type="ARBA" id="ARBA00023098"/>
    </source>
</evidence>
<dbReference type="InterPro" id="IPR033453">
    <property type="entry name" value="Glyco_hydro_30_TIM-barrel"/>
</dbReference>
<dbReference type="GO" id="GO:0051246">
    <property type="term" value="P:regulation of protein metabolic process"/>
    <property type="evidence" value="ECO:0007669"/>
    <property type="project" value="UniProtKB-ARBA"/>
</dbReference>
<dbReference type="EC" id="3.2.1.45" evidence="5 12"/>
<evidence type="ECO:0000256" key="11">
    <source>
        <dbReference type="ARBA" id="ARBA00051345"/>
    </source>
</evidence>
<name>A0A7E4VSA1_PANRE</name>
<dbReference type="GO" id="GO:0007040">
    <property type="term" value="P:lysosome organization"/>
    <property type="evidence" value="ECO:0007669"/>
    <property type="project" value="UniProtKB-ARBA"/>
</dbReference>
<keyword evidence="16" id="KW-1185">Reference proteome</keyword>
<comment type="similarity">
    <text evidence="4 12">Belongs to the glycosyl hydrolase 30 family.</text>
</comment>
<dbReference type="Gene3D" id="3.20.20.80">
    <property type="entry name" value="Glycosidases"/>
    <property type="match status" value="1"/>
</dbReference>
<dbReference type="GO" id="GO:0032006">
    <property type="term" value="P:regulation of TOR signaling"/>
    <property type="evidence" value="ECO:0007669"/>
    <property type="project" value="UniProtKB-ARBA"/>
</dbReference>
<comment type="pathway">
    <text evidence="3">Sphingolipid metabolism.</text>
</comment>
<dbReference type="SUPFAM" id="SSF51445">
    <property type="entry name" value="(Trans)glycosidases"/>
    <property type="match status" value="1"/>
</dbReference>
<dbReference type="AlphaFoldDB" id="A0A7E4VSA1"/>
<keyword evidence="7 12" id="KW-0378">Hydrolase</keyword>
<dbReference type="GO" id="GO:0006914">
    <property type="term" value="P:autophagy"/>
    <property type="evidence" value="ECO:0007669"/>
    <property type="project" value="UniProtKB-ARBA"/>
</dbReference>
<feature type="signal peptide" evidence="13">
    <location>
        <begin position="1"/>
        <end position="33"/>
    </location>
</feature>
<dbReference type="PRINTS" id="PR00843">
    <property type="entry name" value="GLHYDRLASE30"/>
</dbReference>
<reference evidence="17" key="2">
    <citation type="submission" date="2020-10" db="UniProtKB">
        <authorList>
            <consortium name="WormBaseParasite"/>
        </authorList>
    </citation>
    <scope>IDENTIFICATION</scope>
</reference>
<evidence type="ECO:0000256" key="4">
    <source>
        <dbReference type="ARBA" id="ARBA00005382"/>
    </source>
</evidence>
<comment type="catalytic activity">
    <reaction evidence="10">
        <text>a beta-D-glucosylceramide + H2O = an N-acyl-sphingoid base + D-glucose</text>
        <dbReference type="Rhea" id="RHEA:81447"/>
        <dbReference type="ChEBI" id="CHEBI:4167"/>
        <dbReference type="ChEBI" id="CHEBI:15377"/>
        <dbReference type="ChEBI" id="CHEBI:83264"/>
        <dbReference type="ChEBI" id="CHEBI:83273"/>
    </reaction>
    <physiologicalReaction direction="left-to-right" evidence="10">
        <dbReference type="Rhea" id="RHEA:81448"/>
    </physiologicalReaction>
</comment>
<evidence type="ECO:0000256" key="13">
    <source>
        <dbReference type="SAM" id="SignalP"/>
    </source>
</evidence>
<dbReference type="WBParaSite" id="Pan_g2786.t1">
    <property type="protein sequence ID" value="Pan_g2786.t1"/>
    <property type="gene ID" value="Pan_g2786"/>
</dbReference>
<evidence type="ECO:0000256" key="6">
    <source>
        <dbReference type="ARBA" id="ARBA00022729"/>
    </source>
</evidence>
<keyword evidence="9 12" id="KW-0443">Lipid metabolism</keyword>
<dbReference type="GO" id="GO:0006066">
    <property type="term" value="P:alcohol metabolic process"/>
    <property type="evidence" value="ECO:0007669"/>
    <property type="project" value="UniProtKB-ARBA"/>
</dbReference>
<evidence type="ECO:0000256" key="3">
    <source>
        <dbReference type="ARBA" id="ARBA00004991"/>
    </source>
</evidence>
<comment type="catalytic activity">
    <reaction evidence="11">
        <text>an N-acyl-1-beta-D-glucosyl-15-methylhexadecasphing-4-enine + H2O = an N-acyl-15-methylhexadecasphing-4-enine + D-glucose</text>
        <dbReference type="Rhea" id="RHEA:34755"/>
        <dbReference type="ChEBI" id="CHEBI:4167"/>
        <dbReference type="ChEBI" id="CHEBI:15377"/>
        <dbReference type="ChEBI" id="CHEBI:70815"/>
        <dbReference type="ChEBI" id="CHEBI:70846"/>
    </reaction>
    <physiologicalReaction direction="left-to-right" evidence="11">
        <dbReference type="Rhea" id="RHEA:34756"/>
    </physiologicalReaction>
</comment>
<keyword evidence="6 13" id="KW-0732">Signal</keyword>
<dbReference type="GO" id="GO:0005764">
    <property type="term" value="C:lysosome"/>
    <property type="evidence" value="ECO:0007669"/>
    <property type="project" value="UniProtKB-ARBA"/>
</dbReference>
<feature type="chain" id="PRO_5029018955" description="Glucosylceramidase" evidence="13">
    <location>
        <begin position="34"/>
        <end position="541"/>
    </location>
</feature>
<dbReference type="GO" id="GO:0005774">
    <property type="term" value="C:vacuolar membrane"/>
    <property type="evidence" value="ECO:0007669"/>
    <property type="project" value="UniProtKB-ARBA"/>
</dbReference>
<dbReference type="GO" id="GO:0005102">
    <property type="term" value="F:signaling receptor binding"/>
    <property type="evidence" value="ECO:0007669"/>
    <property type="project" value="UniProtKB-ARBA"/>
</dbReference>